<proteinExistence type="predicted"/>
<dbReference type="SUPFAM" id="SSF52540">
    <property type="entry name" value="P-loop containing nucleoside triphosphate hydrolases"/>
    <property type="match status" value="1"/>
</dbReference>
<evidence type="ECO:0008006" key="4">
    <source>
        <dbReference type="Google" id="ProtNLM"/>
    </source>
</evidence>
<feature type="region of interest" description="Disordered" evidence="1">
    <location>
        <begin position="502"/>
        <end position="522"/>
    </location>
</feature>
<dbReference type="RefSeq" id="WP_345564079.1">
    <property type="nucleotide sequence ID" value="NZ_BAABDQ010000008.1"/>
</dbReference>
<keyword evidence="3" id="KW-1185">Reference proteome</keyword>
<dbReference type="InterPro" id="IPR027417">
    <property type="entry name" value="P-loop_NTPase"/>
</dbReference>
<gene>
    <name evidence="2" type="ORF">GCM10022419_042370</name>
</gene>
<dbReference type="InterPro" id="IPR059206">
    <property type="entry name" value="Sll1717-like"/>
</dbReference>
<accession>A0ABP6WWS6</accession>
<reference evidence="3" key="1">
    <citation type="journal article" date="2019" name="Int. J. Syst. Evol. Microbiol.">
        <title>The Global Catalogue of Microorganisms (GCM) 10K type strain sequencing project: providing services to taxonomists for standard genome sequencing and annotation.</title>
        <authorList>
            <consortium name="The Broad Institute Genomics Platform"/>
            <consortium name="The Broad Institute Genome Sequencing Center for Infectious Disease"/>
            <person name="Wu L."/>
            <person name="Ma J."/>
        </authorList>
    </citation>
    <scope>NUCLEOTIDE SEQUENCE [LARGE SCALE GENOMIC DNA]</scope>
    <source>
        <strain evidence="3">JCM 17326</strain>
    </source>
</reference>
<protein>
    <recommendedName>
        <fullName evidence="4">ATP-binding protein</fullName>
    </recommendedName>
</protein>
<dbReference type="NCBIfam" id="NF047389">
    <property type="entry name" value="ATPase_Sll1717"/>
    <property type="match status" value="1"/>
</dbReference>
<evidence type="ECO:0000313" key="2">
    <source>
        <dbReference type="EMBL" id="GAA3557227.1"/>
    </source>
</evidence>
<comment type="caution">
    <text evidence="2">The sequence shown here is derived from an EMBL/GenBank/DDBJ whole genome shotgun (WGS) entry which is preliminary data.</text>
</comment>
<name>A0ABP6WWS6_9ACTN</name>
<dbReference type="EMBL" id="BAABDQ010000008">
    <property type="protein sequence ID" value="GAA3557227.1"/>
    <property type="molecule type" value="Genomic_DNA"/>
</dbReference>
<sequence>MITASSAIDNLFTLQNPLGPIAVSDREKTPVLRAIYDTRVQLHLRSTDNPPTFIVGRRGSGKTALLLSREFDARNLVVRLSAHGVFSRVQAATELVAKPLVLTVEGVAQLWEMLLWAPVIGRLATERCEGDPDRAWQILWEETGELREENAGPMGLDDAALDLVTTRLIAHVNYFDNLVSLEKLGRDFRLARRPWNDVINAAKAVLQARGTPVFVLIDSLENIGDHLERIQRVLQGLFHLVGQLGLRTERAYFRIQCCFPSELWPALDRVSANPIKDFSGRMVLRWDWRDLLRAVGTRLRPFLEQHYPDLVRDVSPHEHARLLDRVVVPNLRSPAGLAESSVAYVLRHTQLLPRQVLYIFNEALHRAIAATKRPIVRGEHILETVAEAEATLCPEIFSAYKFRHPKAHDVARRLIPYLPFRFDDGYLHQMCNRAAIKADFGLDYREVREMFADVGIVGRYKDESERYLRAEFAYSMEGQMNLSPEEEYCLHPLFVRQYNSRDSLPSAQPRKPVYPSGTPEPI</sequence>
<evidence type="ECO:0000313" key="3">
    <source>
        <dbReference type="Proteomes" id="UP001500630"/>
    </source>
</evidence>
<evidence type="ECO:0000256" key="1">
    <source>
        <dbReference type="SAM" id="MobiDB-lite"/>
    </source>
</evidence>
<dbReference type="Proteomes" id="UP001500630">
    <property type="component" value="Unassembled WGS sequence"/>
</dbReference>
<organism evidence="2 3">
    <name type="scientific">Nonomuraea rosea</name>
    <dbReference type="NCBI Taxonomy" id="638574"/>
    <lineage>
        <taxon>Bacteria</taxon>
        <taxon>Bacillati</taxon>
        <taxon>Actinomycetota</taxon>
        <taxon>Actinomycetes</taxon>
        <taxon>Streptosporangiales</taxon>
        <taxon>Streptosporangiaceae</taxon>
        <taxon>Nonomuraea</taxon>
    </lineage>
</organism>